<keyword evidence="8 11" id="KW-0472">Membrane</keyword>
<evidence type="ECO:0000259" key="14">
    <source>
        <dbReference type="Pfam" id="PF13244"/>
    </source>
</evidence>
<evidence type="ECO:0000256" key="2">
    <source>
        <dbReference type="ARBA" id="ARBA00022448"/>
    </source>
</evidence>
<evidence type="ECO:0000256" key="5">
    <source>
        <dbReference type="ARBA" id="ARBA00022692"/>
    </source>
</evidence>
<evidence type="ECO:0000256" key="9">
    <source>
        <dbReference type="RuleBase" id="RU000320"/>
    </source>
</evidence>
<comment type="subcellular location">
    <subcellularLocation>
        <location evidence="1">Cell membrane</location>
        <topology evidence="1">Multi-pass membrane protein</topology>
    </subcellularLocation>
    <subcellularLocation>
        <location evidence="9">Membrane</location>
        <topology evidence="9">Multi-pass membrane protein</topology>
    </subcellularLocation>
</comment>
<organism evidence="16 17">
    <name type="scientific">Aliidiomarina shirensis</name>
    <dbReference type="NCBI Taxonomy" id="1048642"/>
    <lineage>
        <taxon>Bacteria</taxon>
        <taxon>Pseudomonadati</taxon>
        <taxon>Pseudomonadota</taxon>
        <taxon>Gammaproteobacteria</taxon>
        <taxon>Alteromonadales</taxon>
        <taxon>Idiomarinaceae</taxon>
        <taxon>Aliidiomarina</taxon>
    </lineage>
</organism>
<name>A0A432WP45_9GAMM</name>
<evidence type="ECO:0000259" key="12">
    <source>
        <dbReference type="Pfam" id="PF00361"/>
    </source>
</evidence>
<dbReference type="Pfam" id="PF00361">
    <property type="entry name" value="Proton_antipo_M"/>
    <property type="match status" value="1"/>
</dbReference>
<reference evidence="17" key="1">
    <citation type="journal article" date="2018" name="Front. Microbiol.">
        <title>Genome-Based Analysis Reveals the Taxonomy and Diversity of the Family Idiomarinaceae.</title>
        <authorList>
            <person name="Liu Y."/>
            <person name="Lai Q."/>
            <person name="Shao Z."/>
        </authorList>
    </citation>
    <scope>NUCLEOTIDE SEQUENCE [LARGE SCALE GENOMIC DNA]</scope>
    <source>
        <strain evidence="17">AIS</strain>
    </source>
</reference>
<keyword evidence="5 9" id="KW-0812">Transmembrane</keyword>
<feature type="transmembrane region" description="Helical" evidence="11">
    <location>
        <begin position="296"/>
        <end position="314"/>
    </location>
</feature>
<dbReference type="EMBL" id="PIPP01000006">
    <property type="protein sequence ID" value="RUO35570.1"/>
    <property type="molecule type" value="Genomic_DNA"/>
</dbReference>
<feature type="transmembrane region" description="Helical" evidence="11">
    <location>
        <begin position="75"/>
        <end position="95"/>
    </location>
</feature>
<feature type="transmembrane region" description="Helical" evidence="11">
    <location>
        <begin position="685"/>
        <end position="706"/>
    </location>
</feature>
<evidence type="ECO:0000313" key="16">
    <source>
        <dbReference type="EMBL" id="RUO35570.1"/>
    </source>
</evidence>
<feature type="transmembrane region" description="Helical" evidence="11">
    <location>
        <begin position="446"/>
        <end position="469"/>
    </location>
</feature>
<feature type="transmembrane region" description="Helical" evidence="11">
    <location>
        <begin position="6"/>
        <end position="22"/>
    </location>
</feature>
<dbReference type="GO" id="GO:0005886">
    <property type="term" value="C:plasma membrane"/>
    <property type="evidence" value="ECO:0007669"/>
    <property type="project" value="UniProtKB-SubCell"/>
</dbReference>
<feature type="transmembrane region" description="Helical" evidence="11">
    <location>
        <begin position="404"/>
        <end position="425"/>
    </location>
</feature>
<feature type="transmembrane region" description="Helical" evidence="11">
    <location>
        <begin position="29"/>
        <end position="55"/>
    </location>
</feature>
<evidence type="ECO:0000256" key="6">
    <source>
        <dbReference type="ARBA" id="ARBA00022989"/>
    </source>
</evidence>
<evidence type="ECO:0000256" key="3">
    <source>
        <dbReference type="ARBA" id="ARBA00022449"/>
    </source>
</evidence>
<sequence>MQLAVLVIYLAALITPWLFVQHQHRTAYIMALVPAVLTIWFATHIPLVAGGEVLIHEYQWIPGLDISLTMVLDGLSLMFALLICGIGTLIVLYAGAYLKGNPAQNRFLVILLAFMGSMLGLVLADNLITLFVFWELTSITSYMLIGFNHQSAEARKAALQGLIVTVAGGLALLCGLVMLASIAGSYSIQEILGSSEALTEHPLFVGMLICLLLGAFTKSAQFPFHFWLPNAMAAPTPVSAYLHSATMVKAGIYLLARLQPELGESGLWTILLSSFGAMTMLTGAFMAVRSTDLKKLLAYSTIMALGTLTLLIGIGTETAMIAFAAYLLAHSLYKGALFMLAGIVDHEAGSRDVTLLGGLRKNLPLTAILVAVAALSLAGIPPLFGFVAKELLLESMLGGAFHSFIYVFVMVASIFVVTVASVIALRPFFGTFKAPKEKEKIHEPPIAMLAGPVVLVFLSLVAGIIPGTVGSWVTLPASTAVAGGVVEGYLALWHGLNLPLLLSGISIAVGLVLFKYWDAFRSRLQVLDPIIARGPERGYFWFMDAIVWVAEWQTRILQNGSMRNYLRTIVLVFVGLTGYTLLTRYQLHWNWDVNLYFHELVTVGILVAAAIAACITHSRLGSVAAMGAVGFSVALIFILFSAPDLGITQILVETLTVILLVLVLFRLPSFSNISTTRERIRDAIVALLVGVLIMFLIMITIDVQLFEPISGYMIENSYTLAHGRNIVNVILVDYRALDTLGEIFVLALAAMGVYAMIKFNPATSPGSNHYAGTLILGEKKLAEKDIIHSLEEIHQKMLEDQNIISAGAMKDRNDNDDDDEDDSPNSSYDEDRDHDDSQAAKRKAEEHDDDAENEDKEGKKS</sequence>
<feature type="transmembrane region" description="Helical" evidence="11">
    <location>
        <begin position="203"/>
        <end position="228"/>
    </location>
</feature>
<dbReference type="InterPro" id="IPR001750">
    <property type="entry name" value="ND/Mrp_TM"/>
</dbReference>
<dbReference type="RefSeq" id="WP_126808792.1">
    <property type="nucleotide sequence ID" value="NZ_PIPP01000006.1"/>
</dbReference>
<keyword evidence="3" id="KW-0050">Antiport</keyword>
<feature type="transmembrane region" description="Helical" evidence="11">
    <location>
        <begin position="130"/>
        <end position="147"/>
    </location>
</feature>
<feature type="compositionally biased region" description="Acidic residues" evidence="10">
    <location>
        <begin position="814"/>
        <end position="828"/>
    </location>
</feature>
<dbReference type="InterPro" id="IPR046806">
    <property type="entry name" value="MrpA_C/MbhE"/>
</dbReference>
<feature type="domain" description="NADH:quinone oxidoreductase/Mrp antiporter transmembrane" evidence="12">
    <location>
        <begin position="124"/>
        <end position="413"/>
    </location>
</feature>
<feature type="transmembrane region" description="Helical" evidence="11">
    <location>
        <begin position="268"/>
        <end position="289"/>
    </location>
</feature>
<accession>A0A432WP45</accession>
<evidence type="ECO:0000256" key="11">
    <source>
        <dbReference type="SAM" id="Phobius"/>
    </source>
</evidence>
<feature type="transmembrane region" description="Helical" evidence="11">
    <location>
        <begin position="565"/>
        <end position="583"/>
    </location>
</feature>
<dbReference type="InterPro" id="IPR025383">
    <property type="entry name" value="MrpA_C/MbhD"/>
</dbReference>
<feature type="transmembrane region" description="Helical" evidence="11">
    <location>
        <begin position="320"/>
        <end position="344"/>
    </location>
</feature>
<evidence type="ECO:0000256" key="1">
    <source>
        <dbReference type="ARBA" id="ARBA00004651"/>
    </source>
</evidence>
<dbReference type="NCBIfam" id="NF009287">
    <property type="entry name" value="PRK12647.1"/>
    <property type="match status" value="1"/>
</dbReference>
<feature type="compositionally biased region" description="Basic and acidic residues" evidence="10">
    <location>
        <begin position="829"/>
        <end position="846"/>
    </location>
</feature>
<keyword evidence="7" id="KW-0406">Ion transport</keyword>
<dbReference type="PANTHER" id="PTHR43373:SF1">
    <property type="entry name" value="NA(+)_H(+) ANTIPORTER SUBUNIT A"/>
    <property type="match status" value="1"/>
</dbReference>
<feature type="transmembrane region" description="Helical" evidence="11">
    <location>
        <begin position="595"/>
        <end position="615"/>
    </location>
</feature>
<evidence type="ECO:0000256" key="8">
    <source>
        <dbReference type="ARBA" id="ARBA00023136"/>
    </source>
</evidence>
<keyword evidence="2" id="KW-0813">Transport</keyword>
<protein>
    <submittedName>
        <fullName evidence="16">Na(+)/H(+) antiporter subunit A</fullName>
    </submittedName>
</protein>
<evidence type="ECO:0000259" key="15">
    <source>
        <dbReference type="Pfam" id="PF20501"/>
    </source>
</evidence>
<dbReference type="Proteomes" id="UP000286934">
    <property type="component" value="Unassembled WGS sequence"/>
</dbReference>
<dbReference type="GO" id="GO:0015297">
    <property type="term" value="F:antiporter activity"/>
    <property type="evidence" value="ECO:0007669"/>
    <property type="project" value="UniProtKB-KW"/>
</dbReference>
<feature type="transmembrane region" description="Helical" evidence="11">
    <location>
        <begin position="622"/>
        <end position="640"/>
    </location>
</feature>
<feature type="transmembrane region" description="Helical" evidence="11">
    <location>
        <begin position="489"/>
        <end position="514"/>
    </location>
</feature>
<proteinExistence type="predicted"/>
<keyword evidence="6 11" id="KW-1133">Transmembrane helix</keyword>
<dbReference type="OrthoDB" id="9811798at2"/>
<feature type="transmembrane region" description="Helical" evidence="11">
    <location>
        <begin position="159"/>
        <end position="183"/>
    </location>
</feature>
<dbReference type="Pfam" id="PF13244">
    <property type="entry name" value="MbhD"/>
    <property type="match status" value="1"/>
</dbReference>
<feature type="domain" description="NADH-Ubiquinone oxidoreductase (complex I) chain 5 N-terminal" evidence="13">
    <location>
        <begin position="62"/>
        <end position="107"/>
    </location>
</feature>
<feature type="transmembrane region" description="Helical" evidence="11">
    <location>
        <begin position="365"/>
        <end position="384"/>
    </location>
</feature>
<evidence type="ECO:0000256" key="10">
    <source>
        <dbReference type="SAM" id="MobiDB-lite"/>
    </source>
</evidence>
<dbReference type="PRINTS" id="PR01434">
    <property type="entry name" value="NADHDHGNASE5"/>
</dbReference>
<dbReference type="GO" id="GO:0006811">
    <property type="term" value="P:monoatomic ion transport"/>
    <property type="evidence" value="ECO:0007669"/>
    <property type="project" value="UniProtKB-KW"/>
</dbReference>
<keyword evidence="17" id="KW-1185">Reference proteome</keyword>
<gene>
    <name evidence="16" type="ORF">CWE13_11620</name>
</gene>
<feature type="domain" description="MrpA C-terminal/MbhD" evidence="14">
    <location>
        <begin position="605"/>
        <end position="668"/>
    </location>
</feature>
<dbReference type="PANTHER" id="PTHR43373">
    <property type="entry name" value="NA(+)/H(+) ANTIPORTER SUBUNIT"/>
    <property type="match status" value="1"/>
</dbReference>
<evidence type="ECO:0000256" key="7">
    <source>
        <dbReference type="ARBA" id="ARBA00023065"/>
    </source>
</evidence>
<feature type="transmembrane region" description="Helical" evidence="11">
    <location>
        <begin position="646"/>
        <end position="665"/>
    </location>
</feature>
<evidence type="ECO:0000256" key="4">
    <source>
        <dbReference type="ARBA" id="ARBA00022475"/>
    </source>
</evidence>
<dbReference type="AlphaFoldDB" id="A0A432WP45"/>
<dbReference type="Pfam" id="PF20501">
    <property type="entry name" value="MbhE"/>
    <property type="match status" value="1"/>
</dbReference>
<keyword evidence="4" id="KW-1003">Cell membrane</keyword>
<feature type="region of interest" description="Disordered" evidence="10">
    <location>
        <begin position="806"/>
        <end position="861"/>
    </location>
</feature>
<dbReference type="InterPro" id="IPR050616">
    <property type="entry name" value="CPA3_Na-H_Antiporter_A"/>
</dbReference>
<dbReference type="InterPro" id="IPR001516">
    <property type="entry name" value="Proton_antipo_N"/>
</dbReference>
<evidence type="ECO:0000259" key="13">
    <source>
        <dbReference type="Pfam" id="PF00662"/>
    </source>
</evidence>
<feature type="domain" description="MrpA C-terminal/MbhE" evidence="15">
    <location>
        <begin position="679"/>
        <end position="763"/>
    </location>
</feature>
<dbReference type="Pfam" id="PF00662">
    <property type="entry name" value="Proton_antipo_N"/>
    <property type="match status" value="1"/>
</dbReference>
<feature type="transmembrane region" description="Helical" evidence="11">
    <location>
        <begin position="107"/>
        <end position="124"/>
    </location>
</feature>
<evidence type="ECO:0000313" key="17">
    <source>
        <dbReference type="Proteomes" id="UP000286934"/>
    </source>
</evidence>
<comment type="caution">
    <text evidence="16">The sequence shown here is derived from an EMBL/GenBank/DDBJ whole genome shotgun (WGS) entry which is preliminary data.</text>
</comment>